<accession>A0A4R6IH64</accession>
<dbReference type="OrthoDB" id="399649at2"/>
<organism evidence="1 2">
    <name type="scientific">Mycoplasma testudineum</name>
    <dbReference type="NCBI Taxonomy" id="244584"/>
    <lineage>
        <taxon>Bacteria</taxon>
        <taxon>Bacillati</taxon>
        <taxon>Mycoplasmatota</taxon>
        <taxon>Mollicutes</taxon>
        <taxon>Mycoplasmataceae</taxon>
        <taxon>Mycoplasma</taxon>
    </lineage>
</organism>
<dbReference type="RefSeq" id="WP_094254319.1">
    <property type="nucleotide sequence ID" value="NZ_NNCE01000001.1"/>
</dbReference>
<dbReference type="EMBL" id="SNWN01000009">
    <property type="protein sequence ID" value="TDO21168.1"/>
    <property type="molecule type" value="Genomic_DNA"/>
</dbReference>
<protein>
    <submittedName>
        <fullName evidence="1">Uncharacterized protein</fullName>
    </submittedName>
</protein>
<evidence type="ECO:0000313" key="2">
    <source>
        <dbReference type="Proteomes" id="UP000295518"/>
    </source>
</evidence>
<reference evidence="1 2" key="1">
    <citation type="submission" date="2019-03" db="EMBL/GenBank/DDBJ databases">
        <title>Genomic Encyclopedia of Archaeal and Bacterial Type Strains, Phase II (KMG-II): from individual species to whole genera.</title>
        <authorList>
            <person name="Goeker M."/>
        </authorList>
    </citation>
    <scope>NUCLEOTIDE SEQUENCE [LARGE SCALE GENOMIC DNA]</scope>
    <source>
        <strain evidence="1 2">ATCC 700618</strain>
    </source>
</reference>
<sequence length="309" mass="36475">MTDQLDKNILWNKLFGFKEYAFDLDGNLILKNEYETDSPFAWAIGFFNPESNQFYIASKSFIKQRKNLTEFITLNENSFKLISTTSDEYKWISNNLLNEPKLVENNDLFMLNSITEQDSGSDLVFAISIKQMKKDAWKRFVTYITKVAKYYNLINYEPLTHEGKHTLKLKFNVQDDIESEKIVDLAISLVSLIPLFVLRMRKSVGDIWADSNFLRPGYYFNLFMIEFKKLVDPEILNKIDFSNYTSVFKNTIFLNEDLKKELVKFGYKLEFFEEAKVLAVDNFFRLDLFKNSYNEYILKLRNNLATKLP</sequence>
<gene>
    <name evidence="1" type="ORF">EI74_0199</name>
</gene>
<dbReference type="AlphaFoldDB" id="A0A4R6IH64"/>
<proteinExistence type="predicted"/>
<evidence type="ECO:0000313" key="1">
    <source>
        <dbReference type="EMBL" id="TDO21168.1"/>
    </source>
</evidence>
<keyword evidence="2" id="KW-1185">Reference proteome</keyword>
<comment type="caution">
    <text evidence="1">The sequence shown here is derived from an EMBL/GenBank/DDBJ whole genome shotgun (WGS) entry which is preliminary data.</text>
</comment>
<name>A0A4R6IH64_9MOLU</name>
<dbReference type="Proteomes" id="UP000295518">
    <property type="component" value="Unassembled WGS sequence"/>
</dbReference>